<evidence type="ECO:0000256" key="3">
    <source>
        <dbReference type="ARBA" id="ARBA00023002"/>
    </source>
</evidence>
<dbReference type="SUPFAM" id="SSF51735">
    <property type="entry name" value="NAD(P)-binding Rossmann-fold domains"/>
    <property type="match status" value="1"/>
</dbReference>
<keyword evidence="6" id="KW-1185">Reference proteome</keyword>
<evidence type="ECO:0000259" key="4">
    <source>
        <dbReference type="SMART" id="SM00822"/>
    </source>
</evidence>
<dbReference type="OrthoDB" id="37659at2759"/>
<organism evidence="5 6">
    <name type="scientific">Plectosphaerella plurivora</name>
    <dbReference type="NCBI Taxonomy" id="936078"/>
    <lineage>
        <taxon>Eukaryota</taxon>
        <taxon>Fungi</taxon>
        <taxon>Dikarya</taxon>
        <taxon>Ascomycota</taxon>
        <taxon>Pezizomycotina</taxon>
        <taxon>Sordariomycetes</taxon>
        <taxon>Hypocreomycetidae</taxon>
        <taxon>Glomerellales</taxon>
        <taxon>Plectosphaerellaceae</taxon>
        <taxon>Plectosphaerella</taxon>
    </lineage>
</organism>
<dbReference type="InterPro" id="IPR057326">
    <property type="entry name" value="KR_dom"/>
</dbReference>
<evidence type="ECO:0000256" key="2">
    <source>
        <dbReference type="ARBA" id="ARBA00022857"/>
    </source>
</evidence>
<dbReference type="PANTHER" id="PTHR43669:SF11">
    <property type="entry name" value="SHORT-CHAIN DEHYDROGENASE_OXIDOREDUCTASE"/>
    <property type="match status" value="1"/>
</dbReference>
<dbReference type="Pfam" id="PF00106">
    <property type="entry name" value="adh_short"/>
    <property type="match status" value="1"/>
</dbReference>
<evidence type="ECO:0000313" key="5">
    <source>
        <dbReference type="EMBL" id="KAH6689423.1"/>
    </source>
</evidence>
<dbReference type="PROSITE" id="PS00061">
    <property type="entry name" value="ADH_SHORT"/>
    <property type="match status" value="1"/>
</dbReference>
<name>A0A9P8VG28_9PEZI</name>
<evidence type="ECO:0000313" key="6">
    <source>
        <dbReference type="Proteomes" id="UP000770015"/>
    </source>
</evidence>
<feature type="domain" description="Ketoreductase" evidence="4">
    <location>
        <begin position="6"/>
        <end position="187"/>
    </location>
</feature>
<dbReference type="InterPro" id="IPR036291">
    <property type="entry name" value="NAD(P)-bd_dom_sf"/>
</dbReference>
<dbReference type="Gene3D" id="3.40.50.720">
    <property type="entry name" value="NAD(P)-binding Rossmann-like Domain"/>
    <property type="match status" value="1"/>
</dbReference>
<dbReference type="AlphaFoldDB" id="A0A9P8VG28"/>
<protein>
    <submittedName>
        <fullName evidence="5">Short chain dehydrogenase</fullName>
    </submittedName>
</protein>
<dbReference type="GO" id="GO:0016491">
    <property type="term" value="F:oxidoreductase activity"/>
    <property type="evidence" value="ECO:0007669"/>
    <property type="project" value="UniProtKB-KW"/>
</dbReference>
<dbReference type="InterPro" id="IPR020904">
    <property type="entry name" value="Sc_DH/Rdtase_CS"/>
</dbReference>
<dbReference type="PANTHER" id="PTHR43669">
    <property type="entry name" value="5-KETO-D-GLUCONATE 5-REDUCTASE"/>
    <property type="match status" value="1"/>
</dbReference>
<dbReference type="SMART" id="SM00822">
    <property type="entry name" value="PKS_KR"/>
    <property type="match status" value="1"/>
</dbReference>
<dbReference type="EMBL" id="JAGSXJ010000007">
    <property type="protein sequence ID" value="KAH6689423.1"/>
    <property type="molecule type" value="Genomic_DNA"/>
</dbReference>
<evidence type="ECO:0000256" key="1">
    <source>
        <dbReference type="ARBA" id="ARBA00006484"/>
    </source>
</evidence>
<gene>
    <name evidence="5" type="ORF">F5X68DRAFT_203666</name>
</gene>
<proteinExistence type="inferred from homology"/>
<accession>A0A9P8VG28</accession>
<dbReference type="InterPro" id="IPR002347">
    <property type="entry name" value="SDR_fam"/>
</dbReference>
<comment type="similarity">
    <text evidence="1">Belongs to the short-chain dehydrogenases/reductases (SDR) family.</text>
</comment>
<dbReference type="PRINTS" id="PR00081">
    <property type="entry name" value="GDHRDH"/>
</dbReference>
<dbReference type="Proteomes" id="UP000770015">
    <property type="component" value="Unassembled WGS sequence"/>
</dbReference>
<keyword evidence="3" id="KW-0560">Oxidoreductase</keyword>
<comment type="caution">
    <text evidence="5">The sequence shown here is derived from an EMBL/GenBank/DDBJ whole genome shotgun (WGS) entry which is preliminary data.</text>
</comment>
<keyword evidence="2" id="KW-0521">NADP</keyword>
<sequence length="269" mass="28977">MPFPYPKVLITGASSGIGAALTERLIASGIFVIAVARRRDRLEALRSRHGPSKLAIETIDLSDLPALPSFTERVLTAHPDLSAVLLNAGLQRALDFTSSTPPSPETLAAVNEEMTTNYLSPLHTSLLFLPHLRARAASGHPAALILVSSALALVPIPRCPNYCASKAALHSLAWQIRAQLDDDAGPTPPVRVIEIIPPAVQTELHTVQGLPKMGMPLDDFLQETWAALEKGEQDEIIVGPANNFANVDVPRRQAYEDLRQIMKSSGNNA</sequence>
<reference evidence="5" key="1">
    <citation type="journal article" date="2021" name="Nat. Commun.">
        <title>Genetic determinants of endophytism in the Arabidopsis root mycobiome.</title>
        <authorList>
            <person name="Mesny F."/>
            <person name="Miyauchi S."/>
            <person name="Thiergart T."/>
            <person name="Pickel B."/>
            <person name="Atanasova L."/>
            <person name="Karlsson M."/>
            <person name="Huettel B."/>
            <person name="Barry K.W."/>
            <person name="Haridas S."/>
            <person name="Chen C."/>
            <person name="Bauer D."/>
            <person name="Andreopoulos W."/>
            <person name="Pangilinan J."/>
            <person name="LaButti K."/>
            <person name="Riley R."/>
            <person name="Lipzen A."/>
            <person name="Clum A."/>
            <person name="Drula E."/>
            <person name="Henrissat B."/>
            <person name="Kohler A."/>
            <person name="Grigoriev I.V."/>
            <person name="Martin F.M."/>
            <person name="Hacquard S."/>
        </authorList>
    </citation>
    <scope>NUCLEOTIDE SEQUENCE</scope>
    <source>
        <strain evidence="5">MPI-SDFR-AT-0117</strain>
    </source>
</reference>